<dbReference type="OrthoDB" id="2130629at2759"/>
<feature type="transmembrane region" description="Helical" evidence="7">
    <location>
        <begin position="278"/>
        <end position="299"/>
    </location>
</feature>
<dbReference type="InterPro" id="IPR036259">
    <property type="entry name" value="MFS_trans_sf"/>
</dbReference>
<evidence type="ECO:0000256" key="3">
    <source>
        <dbReference type="ARBA" id="ARBA00022692"/>
    </source>
</evidence>
<feature type="transmembrane region" description="Helical" evidence="7">
    <location>
        <begin position="408"/>
        <end position="428"/>
    </location>
</feature>
<keyword evidence="10" id="KW-1185">Reference proteome</keyword>
<feature type="transmembrane region" description="Helical" evidence="7">
    <location>
        <begin position="116"/>
        <end position="137"/>
    </location>
</feature>
<dbReference type="InterPro" id="IPR011701">
    <property type="entry name" value="MFS"/>
</dbReference>
<comment type="caution">
    <text evidence="9">The sequence shown here is derived from an EMBL/GenBank/DDBJ whole genome shotgun (WGS) entry which is preliminary data.</text>
</comment>
<reference evidence="9" key="1">
    <citation type="journal article" date="2020" name="Fungal Divers.">
        <title>Resolving the Mortierellaceae phylogeny through synthesis of multi-gene phylogenetics and phylogenomics.</title>
        <authorList>
            <person name="Vandepol N."/>
            <person name="Liber J."/>
            <person name="Desiro A."/>
            <person name="Na H."/>
            <person name="Kennedy M."/>
            <person name="Barry K."/>
            <person name="Grigoriev I.V."/>
            <person name="Miller A.N."/>
            <person name="O'Donnell K."/>
            <person name="Stajich J.E."/>
            <person name="Bonito G."/>
        </authorList>
    </citation>
    <scope>NUCLEOTIDE SEQUENCE</scope>
    <source>
        <strain evidence="9">BC1065</strain>
    </source>
</reference>
<name>A0A9P6Q5E6_9FUNG</name>
<keyword evidence="2" id="KW-0813">Transport</keyword>
<evidence type="ECO:0000256" key="6">
    <source>
        <dbReference type="SAM" id="MobiDB-lite"/>
    </source>
</evidence>
<keyword evidence="3 7" id="KW-0812">Transmembrane</keyword>
<proteinExistence type="predicted"/>
<feature type="transmembrane region" description="Helical" evidence="7">
    <location>
        <begin position="20"/>
        <end position="41"/>
    </location>
</feature>
<dbReference type="InterPro" id="IPR020846">
    <property type="entry name" value="MFS_dom"/>
</dbReference>
<feature type="transmembrane region" description="Helical" evidence="7">
    <location>
        <begin position="175"/>
        <end position="196"/>
    </location>
</feature>
<feature type="transmembrane region" description="Helical" evidence="7">
    <location>
        <begin position="202"/>
        <end position="222"/>
    </location>
</feature>
<protein>
    <recommendedName>
        <fullName evidence="8">Major facilitator superfamily (MFS) profile domain-containing protein</fullName>
    </recommendedName>
</protein>
<sequence>MNVSAVNIALPTIETDLKFSASALTWVVNAYTLTFGSFLLVGGKLGDKYGHKLVFMTGLLYFSAWSLVCGLSKSAILLCVARAMQGMGAAFTIPNALALIQFSYPEEVEKSRAISIFSSSGALGFGIGLVLGGVLTATIGWDYLFHFSAIFGVLVSIISLFTIKESSDEKRHEIGLDPLGALTITAGLLALVYGLSDGQWKSAQVITTLVLGVALLCLFVFVETKVKSPMLPMYIFRTRMFSAMLVIGALYQSWYLIYNFYTTLMFQNVMRYTPMQTALAFFPLAFPGLVLNPMAGYLVPKLGAKPLLIVGTACMALGAALFAITDAESSYWPLPCLSMCISEVGIALTYTSAMVSALSMAKTEEHGLNSAVFQVAMQVGSGIGLAVTNTIAEAVVHSSGSMLKGYQVGLWIGFSVTTACVVITFFFVPTKEVLEKKKRERALARAAALDEAHMDSPFPEEKMKKEEGEEKAVEVEERADRSILDSPASTIGDKAVVAPSDLESGEHHDRTLGRRASVGSKSLRSVHSVVVNDPHGAVYVSRELSESQN</sequence>
<feature type="transmembrane region" description="Helical" evidence="7">
    <location>
        <begin position="331"/>
        <end position="355"/>
    </location>
</feature>
<feature type="transmembrane region" description="Helical" evidence="7">
    <location>
        <begin position="306"/>
        <end position="325"/>
    </location>
</feature>
<dbReference type="PROSITE" id="PS50850">
    <property type="entry name" value="MFS"/>
    <property type="match status" value="1"/>
</dbReference>
<dbReference type="SUPFAM" id="SSF103473">
    <property type="entry name" value="MFS general substrate transporter"/>
    <property type="match status" value="1"/>
</dbReference>
<feature type="transmembrane region" description="Helical" evidence="7">
    <location>
        <begin position="143"/>
        <end position="163"/>
    </location>
</feature>
<organism evidence="9 10">
    <name type="scientific">Actinomortierella ambigua</name>
    <dbReference type="NCBI Taxonomy" id="1343610"/>
    <lineage>
        <taxon>Eukaryota</taxon>
        <taxon>Fungi</taxon>
        <taxon>Fungi incertae sedis</taxon>
        <taxon>Mucoromycota</taxon>
        <taxon>Mortierellomycotina</taxon>
        <taxon>Mortierellomycetes</taxon>
        <taxon>Mortierellales</taxon>
        <taxon>Mortierellaceae</taxon>
        <taxon>Actinomortierella</taxon>
    </lineage>
</organism>
<dbReference type="Gene3D" id="1.20.1250.20">
    <property type="entry name" value="MFS general substrate transporter like domains"/>
    <property type="match status" value="1"/>
</dbReference>
<dbReference type="EMBL" id="JAAAJB010000324">
    <property type="protein sequence ID" value="KAG0258437.1"/>
    <property type="molecule type" value="Genomic_DNA"/>
</dbReference>
<feature type="transmembrane region" description="Helical" evidence="7">
    <location>
        <begin position="53"/>
        <end position="77"/>
    </location>
</feature>
<dbReference type="PANTHER" id="PTHR42718:SF9">
    <property type="entry name" value="MAJOR FACILITATOR SUPERFAMILY MULTIDRUG TRANSPORTER MFSC"/>
    <property type="match status" value="1"/>
</dbReference>
<evidence type="ECO:0000256" key="1">
    <source>
        <dbReference type="ARBA" id="ARBA00004141"/>
    </source>
</evidence>
<comment type="subcellular location">
    <subcellularLocation>
        <location evidence="1">Membrane</location>
        <topology evidence="1">Multi-pass membrane protein</topology>
    </subcellularLocation>
</comment>
<evidence type="ECO:0000313" key="10">
    <source>
        <dbReference type="Proteomes" id="UP000807716"/>
    </source>
</evidence>
<feature type="domain" description="Major facilitator superfamily (MFS) profile" evidence="8">
    <location>
        <begin position="1"/>
        <end position="432"/>
    </location>
</feature>
<evidence type="ECO:0000313" key="9">
    <source>
        <dbReference type="EMBL" id="KAG0258437.1"/>
    </source>
</evidence>
<dbReference type="Gene3D" id="1.20.1720.10">
    <property type="entry name" value="Multidrug resistance protein D"/>
    <property type="match status" value="1"/>
</dbReference>
<evidence type="ECO:0000256" key="4">
    <source>
        <dbReference type="ARBA" id="ARBA00022989"/>
    </source>
</evidence>
<dbReference type="GO" id="GO:0016020">
    <property type="term" value="C:membrane"/>
    <property type="evidence" value="ECO:0007669"/>
    <property type="project" value="UniProtKB-SubCell"/>
</dbReference>
<feature type="transmembrane region" description="Helical" evidence="7">
    <location>
        <begin position="234"/>
        <end position="258"/>
    </location>
</feature>
<dbReference type="AlphaFoldDB" id="A0A9P6Q5E6"/>
<keyword evidence="5 7" id="KW-0472">Membrane</keyword>
<dbReference type="GO" id="GO:0022857">
    <property type="term" value="F:transmembrane transporter activity"/>
    <property type="evidence" value="ECO:0007669"/>
    <property type="project" value="InterPro"/>
</dbReference>
<accession>A0A9P6Q5E6</accession>
<evidence type="ECO:0000259" key="8">
    <source>
        <dbReference type="PROSITE" id="PS50850"/>
    </source>
</evidence>
<dbReference type="Proteomes" id="UP000807716">
    <property type="component" value="Unassembled WGS sequence"/>
</dbReference>
<feature type="region of interest" description="Disordered" evidence="6">
    <location>
        <begin position="454"/>
        <end position="527"/>
    </location>
</feature>
<evidence type="ECO:0000256" key="2">
    <source>
        <dbReference type="ARBA" id="ARBA00022448"/>
    </source>
</evidence>
<gene>
    <name evidence="9" type="ORF">DFQ27_004634</name>
</gene>
<evidence type="ECO:0000256" key="7">
    <source>
        <dbReference type="SAM" id="Phobius"/>
    </source>
</evidence>
<dbReference type="Pfam" id="PF07690">
    <property type="entry name" value="MFS_1"/>
    <property type="match status" value="1"/>
</dbReference>
<evidence type="ECO:0000256" key="5">
    <source>
        <dbReference type="ARBA" id="ARBA00023136"/>
    </source>
</evidence>
<feature type="compositionally biased region" description="Basic and acidic residues" evidence="6">
    <location>
        <begin position="454"/>
        <end position="483"/>
    </location>
</feature>
<dbReference type="PANTHER" id="PTHR42718">
    <property type="entry name" value="MAJOR FACILITATOR SUPERFAMILY MULTIDRUG TRANSPORTER MFSC"/>
    <property type="match status" value="1"/>
</dbReference>
<feature type="transmembrane region" description="Helical" evidence="7">
    <location>
        <begin position="367"/>
        <end position="388"/>
    </location>
</feature>
<keyword evidence="4 7" id="KW-1133">Transmembrane helix</keyword>